<feature type="transmembrane region" description="Helical" evidence="17">
    <location>
        <begin position="159"/>
        <end position="185"/>
    </location>
</feature>
<feature type="domain" description="Cytochrome oxidase subunit I profile" evidence="19">
    <location>
        <begin position="14"/>
        <end position="528"/>
    </location>
</feature>
<feature type="transmembrane region" description="Helical" evidence="17">
    <location>
        <begin position="316"/>
        <end position="338"/>
    </location>
</feature>
<feature type="transmembrane region" description="Helical" evidence="17">
    <location>
        <begin position="350"/>
        <end position="376"/>
    </location>
</feature>
<evidence type="ECO:0000256" key="12">
    <source>
        <dbReference type="ARBA" id="ARBA00023004"/>
    </source>
</evidence>
<keyword evidence="5 16" id="KW-0349">Heme</keyword>
<feature type="transmembrane region" description="Helical" evidence="17">
    <location>
        <begin position="76"/>
        <end position="97"/>
    </location>
</feature>
<keyword evidence="8 17" id="KW-0479">Metal-binding</keyword>
<keyword evidence="12 17" id="KW-0408">Iron</keyword>
<gene>
    <name evidence="20" type="ordered locus">Pnec_1644</name>
</gene>
<dbReference type="GO" id="GO:0046872">
    <property type="term" value="F:metal ion binding"/>
    <property type="evidence" value="ECO:0007669"/>
    <property type="project" value="UniProtKB-KW"/>
</dbReference>
<protein>
    <recommendedName>
        <fullName evidence="17">Cytochrome c oxidase subunit 1</fullName>
        <ecNumber evidence="17">7.1.1.9</ecNumber>
    </recommendedName>
</protein>
<evidence type="ECO:0000256" key="16">
    <source>
        <dbReference type="RuleBase" id="RU000370"/>
    </source>
</evidence>
<keyword evidence="13 17" id="KW-0186">Copper</keyword>
<feature type="transmembrane region" description="Helical" evidence="17">
    <location>
        <begin position="118"/>
        <end position="139"/>
    </location>
</feature>
<evidence type="ECO:0000256" key="4">
    <source>
        <dbReference type="ARBA" id="ARBA00022448"/>
    </source>
</evidence>
<keyword evidence="20" id="KW-0560">Oxidoreductase</keyword>
<dbReference type="EMBL" id="CP001010">
    <property type="protein sequence ID" value="ACB44718.1"/>
    <property type="molecule type" value="Genomic_DNA"/>
</dbReference>
<feature type="transmembrane region" description="Helical" evidence="17">
    <location>
        <begin position="197"/>
        <end position="224"/>
    </location>
</feature>
<comment type="subcellular location">
    <subcellularLocation>
        <location evidence="17">Cell membrane</location>
        <topology evidence="17">Multi-pass membrane protein</topology>
    </subcellularLocation>
    <subcellularLocation>
        <location evidence="1">Membrane</location>
        <topology evidence="1">Multi-pass membrane protein</topology>
    </subcellularLocation>
</comment>
<dbReference type="GO" id="GO:0005886">
    <property type="term" value="C:plasma membrane"/>
    <property type="evidence" value="ECO:0007669"/>
    <property type="project" value="UniProtKB-SubCell"/>
</dbReference>
<organism evidence="20">
    <name type="scientific">Polynucleobacter necessarius subsp. necessarius (strain STIR1)</name>
    <dbReference type="NCBI Taxonomy" id="452638"/>
    <lineage>
        <taxon>Bacteria</taxon>
        <taxon>Pseudomonadati</taxon>
        <taxon>Pseudomonadota</taxon>
        <taxon>Betaproteobacteria</taxon>
        <taxon>Burkholderiales</taxon>
        <taxon>Burkholderiaceae</taxon>
        <taxon>Polynucleobacter</taxon>
    </lineage>
</organism>
<dbReference type="Pfam" id="PF00115">
    <property type="entry name" value="COX1"/>
    <property type="match status" value="1"/>
</dbReference>
<evidence type="ECO:0000256" key="2">
    <source>
        <dbReference type="ARBA" id="ARBA00004673"/>
    </source>
</evidence>
<dbReference type="KEGG" id="pne:Pnec_1644"/>
<evidence type="ECO:0000256" key="15">
    <source>
        <dbReference type="ARBA" id="ARBA00047816"/>
    </source>
</evidence>
<dbReference type="InterPro" id="IPR023616">
    <property type="entry name" value="Cyt_c_oxase-like_su1_dom"/>
</dbReference>
<comment type="similarity">
    <text evidence="3 16">Belongs to the heme-copper respiratory oxidase family.</text>
</comment>
<dbReference type="PROSITE" id="PS00077">
    <property type="entry name" value="COX1_CUB"/>
    <property type="match status" value="1"/>
</dbReference>
<evidence type="ECO:0000256" key="8">
    <source>
        <dbReference type="ARBA" id="ARBA00022723"/>
    </source>
</evidence>
<keyword evidence="14 17" id="KW-0472">Membrane</keyword>
<dbReference type="eggNOG" id="COG0843">
    <property type="taxonomic scope" value="Bacteria"/>
</dbReference>
<keyword evidence="4 16" id="KW-0813">Transport</keyword>
<dbReference type="AlphaFoldDB" id="B1XS83"/>
<dbReference type="GO" id="GO:0015990">
    <property type="term" value="P:electron transport coupled proton transport"/>
    <property type="evidence" value="ECO:0007669"/>
    <property type="project" value="InterPro"/>
</dbReference>
<feature type="region of interest" description="Disordered" evidence="18">
    <location>
        <begin position="516"/>
        <end position="535"/>
    </location>
</feature>
<dbReference type="SUPFAM" id="SSF81442">
    <property type="entry name" value="Cytochrome c oxidase subunit I-like"/>
    <property type="match status" value="1"/>
</dbReference>
<keyword evidence="17" id="KW-1003">Cell membrane</keyword>
<dbReference type="PRINTS" id="PR01165">
    <property type="entry name" value="CYCOXIDASEI"/>
</dbReference>
<dbReference type="InterPro" id="IPR023615">
    <property type="entry name" value="Cyt_c_Oxase_su1_BS"/>
</dbReference>
<evidence type="ECO:0000313" key="20">
    <source>
        <dbReference type="EMBL" id="ACB44718.1"/>
    </source>
</evidence>
<dbReference type="InterPro" id="IPR014241">
    <property type="entry name" value="Cyt_c_oxidase_su1_bac"/>
</dbReference>
<feature type="transmembrane region" description="Helical" evidence="17">
    <location>
        <begin position="244"/>
        <end position="268"/>
    </location>
</feature>
<sequence length="535" mass="59433">MSTVSTTHDHAHNDHMSHGWRRWLFATNHKDIGTMYLIFSFVSLLAGGVMALGIRLELFQPGLQFLRPEFFNQLTTMHGLVMVFGAIMPAFVGFANWMVPLQIGASDMAFARMNNFSFWILPVAATLLLSSFLVPGGAPSGGWTIYAPLTSQMGPGMDMAIFALHLLGASSIMGSINIIVTILNMRAPGMTLMKMPMFCWTWLITAYLLIAVMPVLAGAITMVLTDRHFDTSFFSAVGGGDPIMFQHIFWFFGHPEVYIMILPAFGIISEIVPAFSRKTLFGYSSMVYATASIAILSFIVWAHHMFATGMPVTGQLFFMYATMLIAVPTGVKIFNWVATMWKGSMTFGTPMLWAIGFIFVFTMGGFTGLICAMAPIDIGIQDTYYIVAHFHYVLVAGSLFAMFAGFYYWCPKWTGYVASETRGKIHFWASMIFFNITFFPMHFLGLAGMPRRYADYPTQFADFNAIASIGALGFGLAQVYFLLFVVMPAYRGQGEKAPMKPWDGAKGLEWTVPSPAPHHTFENPPSVEQMREAGI</sequence>
<dbReference type="GO" id="GO:0022904">
    <property type="term" value="P:respiratory electron transport chain"/>
    <property type="evidence" value="ECO:0007669"/>
    <property type="project" value="TreeGrafter"/>
</dbReference>
<dbReference type="OrthoDB" id="9803294at2"/>
<evidence type="ECO:0000256" key="10">
    <source>
        <dbReference type="ARBA" id="ARBA00022982"/>
    </source>
</evidence>
<feature type="transmembrane region" description="Helical" evidence="17">
    <location>
        <begin position="36"/>
        <end position="56"/>
    </location>
</feature>
<evidence type="ECO:0000256" key="1">
    <source>
        <dbReference type="ARBA" id="ARBA00004141"/>
    </source>
</evidence>
<dbReference type="InterPro" id="IPR033944">
    <property type="entry name" value="Cyt_c_oxase_su1_dom"/>
</dbReference>
<accession>B1XS83</accession>
<dbReference type="CDD" id="cd01663">
    <property type="entry name" value="Cyt_c_Oxidase_I"/>
    <property type="match status" value="1"/>
</dbReference>
<dbReference type="STRING" id="452638.Pnec_1644"/>
<feature type="transmembrane region" description="Helical" evidence="17">
    <location>
        <begin position="425"/>
        <end position="445"/>
    </location>
</feature>
<comment type="pathway">
    <text evidence="2 17">Energy metabolism; oxidative phosphorylation.</text>
</comment>
<proteinExistence type="inferred from homology"/>
<evidence type="ECO:0000256" key="9">
    <source>
        <dbReference type="ARBA" id="ARBA00022967"/>
    </source>
</evidence>
<evidence type="ECO:0000259" key="19">
    <source>
        <dbReference type="PROSITE" id="PS50855"/>
    </source>
</evidence>
<keyword evidence="11 17" id="KW-1133">Transmembrane helix</keyword>
<dbReference type="InterPro" id="IPR000883">
    <property type="entry name" value="Cyt_C_Oxase_1"/>
</dbReference>
<dbReference type="NCBIfam" id="TIGR02891">
    <property type="entry name" value="CtaD_CoxA"/>
    <property type="match status" value="1"/>
</dbReference>
<dbReference type="EC" id="7.1.1.9" evidence="17"/>
<keyword evidence="10 16" id="KW-0249">Electron transport</keyword>
<dbReference type="PANTHER" id="PTHR10422">
    <property type="entry name" value="CYTOCHROME C OXIDASE SUBUNIT 1"/>
    <property type="match status" value="1"/>
</dbReference>
<keyword evidence="6 16" id="KW-0679">Respiratory chain</keyword>
<dbReference type="FunFam" id="1.20.210.10:FF:000004">
    <property type="entry name" value="Cytochrome c oxidase subunit 1"/>
    <property type="match status" value="1"/>
</dbReference>
<evidence type="ECO:0000256" key="3">
    <source>
        <dbReference type="ARBA" id="ARBA00009578"/>
    </source>
</evidence>
<dbReference type="UniPathway" id="UPA00705"/>
<evidence type="ECO:0000256" key="18">
    <source>
        <dbReference type="SAM" id="MobiDB-lite"/>
    </source>
</evidence>
<dbReference type="GO" id="GO:0006119">
    <property type="term" value="P:oxidative phosphorylation"/>
    <property type="evidence" value="ECO:0007669"/>
    <property type="project" value="UniProtKB-UniPathway"/>
</dbReference>
<evidence type="ECO:0000256" key="14">
    <source>
        <dbReference type="ARBA" id="ARBA00023136"/>
    </source>
</evidence>
<evidence type="ECO:0000256" key="6">
    <source>
        <dbReference type="ARBA" id="ARBA00022660"/>
    </source>
</evidence>
<evidence type="ECO:0000256" key="7">
    <source>
        <dbReference type="ARBA" id="ARBA00022692"/>
    </source>
</evidence>
<keyword evidence="9" id="KW-1278">Translocase</keyword>
<dbReference type="InterPro" id="IPR036927">
    <property type="entry name" value="Cyt_c_oxase-like_su1_sf"/>
</dbReference>
<dbReference type="PROSITE" id="PS50855">
    <property type="entry name" value="COX1"/>
    <property type="match status" value="1"/>
</dbReference>
<dbReference type="HOGENOM" id="CLU_011899_7_3_4"/>
<dbReference type="GO" id="GO:0020037">
    <property type="term" value="F:heme binding"/>
    <property type="evidence" value="ECO:0007669"/>
    <property type="project" value="InterPro"/>
</dbReference>
<evidence type="ECO:0000256" key="17">
    <source>
        <dbReference type="RuleBase" id="RU363061"/>
    </source>
</evidence>
<feature type="transmembrane region" description="Helical" evidence="17">
    <location>
        <begin position="465"/>
        <end position="490"/>
    </location>
</feature>
<evidence type="ECO:0000256" key="5">
    <source>
        <dbReference type="ARBA" id="ARBA00022617"/>
    </source>
</evidence>
<feature type="transmembrane region" description="Helical" evidence="17">
    <location>
        <begin position="280"/>
        <end position="304"/>
    </location>
</feature>
<comment type="function">
    <text evidence="17">Cytochrome c oxidase is the component of the respiratory chain that catalyzes the reduction of oxygen to water. Subunits 1-3 form the functional core of the enzyme complex. CO I is the catalytic subunit of the enzyme. Electrons originating in cytochrome c are transferred via the copper A center of subunit 2 and heme A of subunit 1 to the bimetallic center formed by heme A3 and copper B.</text>
</comment>
<evidence type="ECO:0000256" key="13">
    <source>
        <dbReference type="ARBA" id="ARBA00023008"/>
    </source>
</evidence>
<evidence type="ECO:0000256" key="11">
    <source>
        <dbReference type="ARBA" id="ARBA00022989"/>
    </source>
</evidence>
<comment type="catalytic activity">
    <reaction evidence="15 17">
        <text>4 Fe(II)-[cytochrome c] + O2 + 8 H(+)(in) = 4 Fe(III)-[cytochrome c] + 2 H2O + 4 H(+)(out)</text>
        <dbReference type="Rhea" id="RHEA:11436"/>
        <dbReference type="Rhea" id="RHEA-COMP:10350"/>
        <dbReference type="Rhea" id="RHEA-COMP:14399"/>
        <dbReference type="ChEBI" id="CHEBI:15377"/>
        <dbReference type="ChEBI" id="CHEBI:15378"/>
        <dbReference type="ChEBI" id="CHEBI:15379"/>
        <dbReference type="ChEBI" id="CHEBI:29033"/>
        <dbReference type="ChEBI" id="CHEBI:29034"/>
        <dbReference type="EC" id="7.1.1.9"/>
    </reaction>
</comment>
<dbReference type="GO" id="GO:0004129">
    <property type="term" value="F:cytochrome-c oxidase activity"/>
    <property type="evidence" value="ECO:0007669"/>
    <property type="project" value="UniProtKB-EC"/>
</dbReference>
<reference evidence="20" key="1">
    <citation type="submission" date="2008-03" db="EMBL/GenBank/DDBJ databases">
        <title>Complete sequence of Polynucleobacter necessarius STIR1.</title>
        <authorList>
            <consortium name="US DOE Joint Genome Institute"/>
            <person name="Copeland A."/>
            <person name="Lucas S."/>
            <person name="Lapidus A."/>
            <person name="Barry K."/>
            <person name="Detter J.C."/>
            <person name="Glavina del Rio T."/>
            <person name="Hammon N."/>
            <person name="Israni S."/>
            <person name="Dalin E."/>
            <person name="Tice H."/>
            <person name="Pitluck S."/>
            <person name="Chain P."/>
            <person name="Malfatti S."/>
            <person name="Shin M."/>
            <person name="Vergez L."/>
            <person name="Schmutz J."/>
            <person name="Larimer F."/>
            <person name="Land M."/>
            <person name="Hauser L."/>
            <person name="Kyrpides N."/>
            <person name="Kim E."/>
            <person name="Hahn M."/>
            <person name="Richardson P."/>
        </authorList>
    </citation>
    <scope>NUCLEOTIDE SEQUENCE [LARGE SCALE GENOMIC DNA]</scope>
    <source>
        <strain evidence="20">STIR1</strain>
    </source>
</reference>
<dbReference type="GO" id="GO:0016491">
    <property type="term" value="F:oxidoreductase activity"/>
    <property type="evidence" value="ECO:0007669"/>
    <property type="project" value="UniProtKB-KW"/>
</dbReference>
<dbReference type="GO" id="GO:0045277">
    <property type="term" value="C:respiratory chain complex IV"/>
    <property type="evidence" value="ECO:0007669"/>
    <property type="project" value="InterPro"/>
</dbReference>
<name>B1XS83_POLNS</name>
<dbReference type="PANTHER" id="PTHR10422:SF18">
    <property type="entry name" value="CYTOCHROME C OXIDASE SUBUNIT 1"/>
    <property type="match status" value="1"/>
</dbReference>
<feature type="transmembrane region" description="Helical" evidence="17">
    <location>
        <begin position="388"/>
        <end position="409"/>
    </location>
</feature>
<dbReference type="Gene3D" id="1.20.210.10">
    <property type="entry name" value="Cytochrome c oxidase-like, subunit I domain"/>
    <property type="match status" value="1"/>
</dbReference>
<keyword evidence="7 16" id="KW-0812">Transmembrane</keyword>